<evidence type="ECO:0000313" key="2">
    <source>
        <dbReference type="EMBL" id="KAG2654245.1"/>
    </source>
</evidence>
<protein>
    <submittedName>
        <fullName evidence="2">Uncharacterized protein</fullName>
    </submittedName>
</protein>
<feature type="compositionally biased region" description="Basic and acidic residues" evidence="1">
    <location>
        <begin position="12"/>
        <end position="29"/>
    </location>
</feature>
<proteinExistence type="predicted"/>
<keyword evidence="3" id="KW-1185">Reference proteome</keyword>
<name>A0A8T0X472_PANVG</name>
<organism evidence="2 3">
    <name type="scientific">Panicum virgatum</name>
    <name type="common">Blackwell switchgrass</name>
    <dbReference type="NCBI Taxonomy" id="38727"/>
    <lineage>
        <taxon>Eukaryota</taxon>
        <taxon>Viridiplantae</taxon>
        <taxon>Streptophyta</taxon>
        <taxon>Embryophyta</taxon>
        <taxon>Tracheophyta</taxon>
        <taxon>Spermatophyta</taxon>
        <taxon>Magnoliopsida</taxon>
        <taxon>Liliopsida</taxon>
        <taxon>Poales</taxon>
        <taxon>Poaceae</taxon>
        <taxon>PACMAD clade</taxon>
        <taxon>Panicoideae</taxon>
        <taxon>Panicodae</taxon>
        <taxon>Paniceae</taxon>
        <taxon>Panicinae</taxon>
        <taxon>Panicum</taxon>
        <taxon>Panicum sect. Hiantes</taxon>
    </lineage>
</organism>
<evidence type="ECO:0000313" key="3">
    <source>
        <dbReference type="Proteomes" id="UP000823388"/>
    </source>
</evidence>
<sequence length="289" mass="32751">MPSASSFAPRAVEGEGEGRRGHAKFLEENRHGTHLPALLLGKAPLLPAPIRPIGSPCRIHPGAGRDELVVDGSDRRGQEAPGRAGGGGGARLPERRPRRRLHRHRRHLPPRHPPARRHPRRALEGLRALAPPAPALVPTALPRRRAPPPRPRRGRRPRPARHLRGGLTPRRGHQLVRAPPHHRLRVLAPERHERRWQHLRLRRHLPEGGRQAALARLKGRVGGLQRRLRRGPHRRARDLCRRRPLRQERDLQLQQRGSLQVEEPLADTGRPFRGRLDWVPRGGQQVQAP</sequence>
<reference evidence="2" key="1">
    <citation type="submission" date="2020-05" db="EMBL/GenBank/DDBJ databases">
        <title>WGS assembly of Panicum virgatum.</title>
        <authorList>
            <person name="Lovell J.T."/>
            <person name="Jenkins J."/>
            <person name="Shu S."/>
            <person name="Juenger T.E."/>
            <person name="Schmutz J."/>
        </authorList>
    </citation>
    <scope>NUCLEOTIDE SEQUENCE</scope>
    <source>
        <strain evidence="2">AP13</strain>
    </source>
</reference>
<comment type="caution">
    <text evidence="2">The sequence shown here is derived from an EMBL/GenBank/DDBJ whole genome shotgun (WGS) entry which is preliminary data.</text>
</comment>
<dbReference type="AlphaFoldDB" id="A0A8T0X472"/>
<gene>
    <name evidence="2" type="ORF">PVAP13_1NG488119</name>
</gene>
<feature type="compositionally biased region" description="Low complexity" evidence="1">
    <location>
        <begin position="125"/>
        <end position="141"/>
    </location>
</feature>
<feature type="region of interest" description="Disordered" evidence="1">
    <location>
        <begin position="1"/>
        <end position="29"/>
    </location>
</feature>
<accession>A0A8T0X472</accession>
<feature type="compositionally biased region" description="Basic and acidic residues" evidence="1">
    <location>
        <begin position="63"/>
        <end position="78"/>
    </location>
</feature>
<dbReference type="Proteomes" id="UP000823388">
    <property type="component" value="Chromosome 1N"/>
</dbReference>
<feature type="compositionally biased region" description="Basic residues" evidence="1">
    <location>
        <begin position="96"/>
        <end position="120"/>
    </location>
</feature>
<feature type="region of interest" description="Disordered" evidence="1">
    <location>
        <begin position="57"/>
        <end position="174"/>
    </location>
</feature>
<feature type="region of interest" description="Disordered" evidence="1">
    <location>
        <begin position="253"/>
        <end position="289"/>
    </location>
</feature>
<evidence type="ECO:0000256" key="1">
    <source>
        <dbReference type="SAM" id="MobiDB-lite"/>
    </source>
</evidence>
<feature type="compositionally biased region" description="Basic residues" evidence="1">
    <location>
        <begin position="142"/>
        <end position="174"/>
    </location>
</feature>
<dbReference type="EMBL" id="CM029038">
    <property type="protein sequence ID" value="KAG2654245.1"/>
    <property type="molecule type" value="Genomic_DNA"/>
</dbReference>